<comment type="caution">
    <text evidence="1">The sequence shown here is derived from an EMBL/GenBank/DDBJ whole genome shotgun (WGS) entry which is preliminary data.</text>
</comment>
<gene>
    <name evidence="1" type="primary">mrps35</name>
    <name evidence="1" type="ORF">FJT64_007162</name>
</gene>
<keyword evidence="2" id="KW-1185">Reference proteome</keyword>
<dbReference type="GO" id="GO:0032543">
    <property type="term" value="P:mitochondrial translation"/>
    <property type="evidence" value="ECO:0007669"/>
    <property type="project" value="InterPro"/>
</dbReference>
<dbReference type="EMBL" id="VIIS01001628">
    <property type="protein sequence ID" value="KAF0295301.1"/>
    <property type="molecule type" value="Genomic_DNA"/>
</dbReference>
<organism evidence="1 2">
    <name type="scientific">Amphibalanus amphitrite</name>
    <name type="common">Striped barnacle</name>
    <name type="synonym">Balanus amphitrite</name>
    <dbReference type="NCBI Taxonomy" id="1232801"/>
    <lineage>
        <taxon>Eukaryota</taxon>
        <taxon>Metazoa</taxon>
        <taxon>Ecdysozoa</taxon>
        <taxon>Arthropoda</taxon>
        <taxon>Crustacea</taxon>
        <taxon>Multicrustacea</taxon>
        <taxon>Cirripedia</taxon>
        <taxon>Thoracica</taxon>
        <taxon>Thoracicalcarea</taxon>
        <taxon>Balanomorpha</taxon>
        <taxon>Balanoidea</taxon>
        <taxon>Balanidae</taxon>
        <taxon>Amphibalaninae</taxon>
        <taxon>Amphibalanus</taxon>
    </lineage>
</organism>
<dbReference type="OrthoDB" id="283424at2759"/>
<dbReference type="Proteomes" id="UP000440578">
    <property type="component" value="Unassembled WGS sequence"/>
</dbReference>
<keyword evidence="1" id="KW-0689">Ribosomal protein</keyword>
<evidence type="ECO:0000313" key="2">
    <source>
        <dbReference type="Proteomes" id="UP000440578"/>
    </source>
</evidence>
<dbReference type="PANTHER" id="PTHR13490">
    <property type="entry name" value="MITOCHONDRIAL 28S RIBOSOMAL PROTEIN S28"/>
    <property type="match status" value="1"/>
</dbReference>
<proteinExistence type="predicted"/>
<name>A0A6A4W0J5_AMPAM</name>
<dbReference type="GO" id="GO:0003735">
    <property type="term" value="F:structural constituent of ribosome"/>
    <property type="evidence" value="ECO:0007669"/>
    <property type="project" value="InterPro"/>
</dbReference>
<dbReference type="InterPro" id="IPR039848">
    <property type="entry name" value="Ribosomal_mS35_mt"/>
</dbReference>
<protein>
    <submittedName>
        <fullName evidence="1">28S ribosomal protein S35, mitochondrial</fullName>
    </submittedName>
</protein>
<evidence type="ECO:0000313" key="1">
    <source>
        <dbReference type="EMBL" id="KAF0295301.1"/>
    </source>
</evidence>
<reference evidence="1 2" key="1">
    <citation type="submission" date="2019-07" db="EMBL/GenBank/DDBJ databases">
        <title>Draft genome assembly of a fouling barnacle, Amphibalanus amphitrite (Darwin, 1854): The first reference genome for Thecostraca.</title>
        <authorList>
            <person name="Kim W."/>
        </authorList>
    </citation>
    <scope>NUCLEOTIDE SEQUENCE [LARGE SCALE GENOMIC DNA]</scope>
    <source>
        <strain evidence="1">SNU_AA5</strain>
        <tissue evidence="1">Soma without cirri and trophi</tissue>
    </source>
</reference>
<sequence length="205" mass="22969">MLSLCFLPARAAVPSARLVCVRAASGQPAAGRTDDPQFRPLDIGRRREVVQQARERRRATLPPPRHERQPVNQQWGDVWPAPRTFHPDAVPLPLRQGFVKRPNAQAPPGKHANAELMKIANFLHLTPPVIERQCRALAKFCTPWPEGLTDERLDELRPLEVITQDFVHASPTLRHPDARVVSLKVPLSCLDLTETGPRQAPPSCR</sequence>
<dbReference type="AlphaFoldDB" id="A0A6A4W0J5"/>
<dbReference type="GO" id="GO:0005763">
    <property type="term" value="C:mitochondrial small ribosomal subunit"/>
    <property type="evidence" value="ECO:0007669"/>
    <property type="project" value="TreeGrafter"/>
</dbReference>
<keyword evidence="1" id="KW-0687">Ribonucleoprotein</keyword>
<accession>A0A6A4W0J5</accession>
<dbReference type="PANTHER" id="PTHR13490:SF0">
    <property type="entry name" value="SMALL RIBOSOMAL SUBUNIT PROTEIN MS35"/>
    <property type="match status" value="1"/>
</dbReference>